<keyword evidence="1" id="KW-0092">Biotin</keyword>
<dbReference type="CDD" id="cd06850">
    <property type="entry name" value="biotinyl_domain"/>
    <property type="match status" value="1"/>
</dbReference>
<dbReference type="SUPFAM" id="SSF51230">
    <property type="entry name" value="Single hybrid motif"/>
    <property type="match status" value="1"/>
</dbReference>
<evidence type="ECO:0000259" key="2">
    <source>
        <dbReference type="PROSITE" id="PS50968"/>
    </source>
</evidence>
<gene>
    <name evidence="3" type="ORF">EHS11_17120</name>
</gene>
<dbReference type="Proteomes" id="UP000298264">
    <property type="component" value="Unassembled WGS sequence"/>
</dbReference>
<organism evidence="3 4">
    <name type="scientific">Leptospira ilyithenensis</name>
    <dbReference type="NCBI Taxonomy" id="2484901"/>
    <lineage>
        <taxon>Bacteria</taxon>
        <taxon>Pseudomonadati</taxon>
        <taxon>Spirochaetota</taxon>
        <taxon>Spirochaetia</taxon>
        <taxon>Leptospirales</taxon>
        <taxon>Leptospiraceae</taxon>
        <taxon>Leptospira</taxon>
    </lineage>
</organism>
<dbReference type="FunFam" id="2.40.50.100:FF:000003">
    <property type="entry name" value="Acetyl-CoA carboxylase biotin carboxyl carrier protein"/>
    <property type="match status" value="1"/>
</dbReference>
<sequence length="163" mass="18556">MMLRLDTHEGELSLIFSHNNVKIIHGRKVETVSLLKIKSKTNESPFGGQIVFETGSILTYLQVRNEIFLHYLGDTWSFRRKERELALSGNDSPEIKSPMPGKIIQMFGEPGKKFSRGETILILEAMKMENAIKAPFDCQVNQVLRSQGEIVQQDEPLILLDKI</sequence>
<proteinExistence type="predicted"/>
<feature type="domain" description="Lipoyl-binding" evidence="2">
    <location>
        <begin position="92"/>
        <end position="161"/>
    </location>
</feature>
<dbReference type="RefSeq" id="WP_135765592.1">
    <property type="nucleotide sequence ID" value="NZ_RQHV01000062.1"/>
</dbReference>
<accession>A0A4R9LJ21</accession>
<dbReference type="InterPro" id="IPR001882">
    <property type="entry name" value="Biotin_BS"/>
</dbReference>
<dbReference type="Gene3D" id="2.40.50.100">
    <property type="match status" value="1"/>
</dbReference>
<evidence type="ECO:0000256" key="1">
    <source>
        <dbReference type="ARBA" id="ARBA00023267"/>
    </source>
</evidence>
<dbReference type="InterPro" id="IPR011053">
    <property type="entry name" value="Single_hybrid_motif"/>
</dbReference>
<dbReference type="PANTHER" id="PTHR45266">
    <property type="entry name" value="OXALOACETATE DECARBOXYLASE ALPHA CHAIN"/>
    <property type="match status" value="1"/>
</dbReference>
<evidence type="ECO:0000313" key="3">
    <source>
        <dbReference type="EMBL" id="TGN06866.1"/>
    </source>
</evidence>
<dbReference type="OrthoDB" id="337953at2"/>
<dbReference type="AlphaFoldDB" id="A0A4R9LJ21"/>
<evidence type="ECO:0000313" key="4">
    <source>
        <dbReference type="Proteomes" id="UP000298264"/>
    </source>
</evidence>
<dbReference type="Pfam" id="PF00364">
    <property type="entry name" value="Biotin_lipoyl"/>
    <property type="match status" value="1"/>
</dbReference>
<dbReference type="PROSITE" id="PS50968">
    <property type="entry name" value="BIOTINYL_LIPOYL"/>
    <property type="match status" value="1"/>
</dbReference>
<protein>
    <submittedName>
        <fullName evidence="3">Biotin/lipoyl-binding protein</fullName>
    </submittedName>
</protein>
<name>A0A4R9LJ21_9LEPT</name>
<dbReference type="PROSITE" id="PS00188">
    <property type="entry name" value="BIOTIN"/>
    <property type="match status" value="1"/>
</dbReference>
<dbReference type="EMBL" id="RQHV01000062">
    <property type="protein sequence ID" value="TGN06866.1"/>
    <property type="molecule type" value="Genomic_DNA"/>
</dbReference>
<reference evidence="3" key="1">
    <citation type="journal article" date="2019" name="PLoS Negl. Trop. Dis.">
        <title>Revisiting the worldwide diversity of Leptospira species in the environment.</title>
        <authorList>
            <person name="Vincent A.T."/>
            <person name="Schiettekatte O."/>
            <person name="Bourhy P."/>
            <person name="Veyrier F.J."/>
            <person name="Picardeau M."/>
        </authorList>
    </citation>
    <scope>NUCLEOTIDE SEQUENCE [LARGE SCALE GENOMIC DNA]</scope>
    <source>
        <strain evidence="3">201400974</strain>
    </source>
</reference>
<keyword evidence="4" id="KW-1185">Reference proteome</keyword>
<dbReference type="InterPro" id="IPR000089">
    <property type="entry name" value="Biotin_lipoyl"/>
</dbReference>
<dbReference type="InterPro" id="IPR050709">
    <property type="entry name" value="Biotin_Carboxyl_Carrier/Decarb"/>
</dbReference>
<dbReference type="PANTHER" id="PTHR45266:SF3">
    <property type="entry name" value="OXALOACETATE DECARBOXYLASE ALPHA CHAIN"/>
    <property type="match status" value="1"/>
</dbReference>
<comment type="caution">
    <text evidence="3">The sequence shown here is derived from an EMBL/GenBank/DDBJ whole genome shotgun (WGS) entry which is preliminary data.</text>
</comment>